<dbReference type="STRING" id="1122133.SAMN02745157_5029"/>
<feature type="transmembrane region" description="Helical" evidence="6">
    <location>
        <begin position="108"/>
        <end position="126"/>
    </location>
</feature>
<evidence type="ECO:0000256" key="2">
    <source>
        <dbReference type="ARBA" id="ARBA00022475"/>
    </source>
</evidence>
<dbReference type="GO" id="GO:0015171">
    <property type="term" value="F:amino acid transmembrane transporter activity"/>
    <property type="evidence" value="ECO:0007669"/>
    <property type="project" value="TreeGrafter"/>
</dbReference>
<feature type="transmembrane region" description="Helical" evidence="6">
    <location>
        <begin position="172"/>
        <end position="196"/>
    </location>
</feature>
<dbReference type="Pfam" id="PF01810">
    <property type="entry name" value="LysE"/>
    <property type="match status" value="1"/>
</dbReference>
<dbReference type="GO" id="GO:0005886">
    <property type="term" value="C:plasma membrane"/>
    <property type="evidence" value="ECO:0007669"/>
    <property type="project" value="UniProtKB-SubCell"/>
</dbReference>
<gene>
    <name evidence="7" type="ORF">SAMN02745157_5029</name>
</gene>
<proteinExistence type="predicted"/>
<evidence type="ECO:0000313" key="8">
    <source>
        <dbReference type="Proteomes" id="UP000184485"/>
    </source>
</evidence>
<keyword evidence="4 6" id="KW-1133">Transmembrane helix</keyword>
<dbReference type="OrthoDB" id="6710777at2"/>
<evidence type="ECO:0000256" key="3">
    <source>
        <dbReference type="ARBA" id="ARBA00022692"/>
    </source>
</evidence>
<keyword evidence="3 6" id="KW-0812">Transmembrane</keyword>
<keyword evidence="8" id="KW-1185">Reference proteome</keyword>
<evidence type="ECO:0000313" key="7">
    <source>
        <dbReference type="EMBL" id="SHG90076.1"/>
    </source>
</evidence>
<comment type="subcellular location">
    <subcellularLocation>
        <location evidence="1">Cell membrane</location>
        <topology evidence="1">Multi-pass membrane protein</topology>
    </subcellularLocation>
</comment>
<dbReference type="PANTHER" id="PTHR30086">
    <property type="entry name" value="ARGININE EXPORTER PROTEIN ARGO"/>
    <property type="match status" value="1"/>
</dbReference>
<organism evidence="7 8">
    <name type="scientific">Kaistia soli DSM 19436</name>
    <dbReference type="NCBI Taxonomy" id="1122133"/>
    <lineage>
        <taxon>Bacteria</taxon>
        <taxon>Pseudomonadati</taxon>
        <taxon>Pseudomonadota</taxon>
        <taxon>Alphaproteobacteria</taxon>
        <taxon>Hyphomicrobiales</taxon>
        <taxon>Kaistiaceae</taxon>
        <taxon>Kaistia</taxon>
    </lineage>
</organism>
<name>A0A1M5NKG4_9HYPH</name>
<dbReference type="AlphaFoldDB" id="A0A1M5NKG4"/>
<accession>A0A1M5NKG4</accession>
<evidence type="ECO:0000256" key="4">
    <source>
        <dbReference type="ARBA" id="ARBA00022989"/>
    </source>
</evidence>
<dbReference type="InterPro" id="IPR001123">
    <property type="entry name" value="LeuE-type"/>
</dbReference>
<evidence type="ECO:0000256" key="1">
    <source>
        <dbReference type="ARBA" id="ARBA00004651"/>
    </source>
</evidence>
<dbReference type="PANTHER" id="PTHR30086:SF20">
    <property type="entry name" value="ARGININE EXPORTER PROTEIN ARGO-RELATED"/>
    <property type="match status" value="1"/>
</dbReference>
<dbReference type="Proteomes" id="UP000184485">
    <property type="component" value="Unassembled WGS sequence"/>
</dbReference>
<feature type="transmembrane region" description="Helical" evidence="6">
    <location>
        <begin position="138"/>
        <end position="160"/>
    </location>
</feature>
<evidence type="ECO:0000256" key="6">
    <source>
        <dbReference type="SAM" id="Phobius"/>
    </source>
</evidence>
<dbReference type="RefSeq" id="WP_073058496.1">
    <property type="nucleotide sequence ID" value="NZ_FQUP01000009.1"/>
</dbReference>
<feature type="transmembrane region" description="Helical" evidence="6">
    <location>
        <begin position="45"/>
        <end position="65"/>
    </location>
</feature>
<dbReference type="EMBL" id="FQUP01000009">
    <property type="protein sequence ID" value="SHG90076.1"/>
    <property type="molecule type" value="Genomic_DNA"/>
</dbReference>
<keyword evidence="5 6" id="KW-0472">Membrane</keyword>
<protein>
    <submittedName>
        <fullName evidence="7">Threonine/homoserine/homoserine lactone efflux protein</fullName>
    </submittedName>
</protein>
<reference evidence="7 8" key="1">
    <citation type="submission" date="2016-11" db="EMBL/GenBank/DDBJ databases">
        <authorList>
            <person name="Jaros S."/>
            <person name="Januszkiewicz K."/>
            <person name="Wedrychowicz H."/>
        </authorList>
    </citation>
    <scope>NUCLEOTIDE SEQUENCE [LARGE SCALE GENOMIC DNA]</scope>
    <source>
        <strain evidence="7 8">DSM 19436</strain>
    </source>
</reference>
<evidence type="ECO:0000256" key="5">
    <source>
        <dbReference type="ARBA" id="ARBA00023136"/>
    </source>
</evidence>
<keyword evidence="2" id="KW-1003">Cell membrane</keyword>
<dbReference type="GO" id="GO:0033228">
    <property type="term" value="P:cysteine export across plasma membrane"/>
    <property type="evidence" value="ECO:0007669"/>
    <property type="project" value="TreeGrafter"/>
</dbReference>
<sequence length="197" mass="20060">MTDPFAFALAVFALLAVPGPTNTLLAASGASVGFRRSLRIIPAEIGGYAIAIAFLLAVFGPLASAHPALTVASRLVASLYLAWSALTLWRGAATAGRGVHGAITVRRVFVTTLLNPKALLFAFVIFPPPGDPHLALQAPLFAGLMIGIASCWIGFGRLLARSASGIATPARISQGAAVAMSIFAVLIGSSAIAAVLA</sequence>